<sequence>MAIYITSGCTLLPDNLSMGNIIDGNIKDAVLSGSEPHLPQIIGERFIREGDFVMPSVDKMIRRSSHPQSQWVLYTGIKTWEKGIGEHFPPEQRGLFLGLGTTDADNNAYFIASDAKNDEDYVSRSLAEKPPLMGLMLLNTSTASHLSQHLNIIGDNAFFSPQVDAGGHALLEGYYSIKEKRSQFVLCGGNAQKISAWYYLAYERLIGNTPWLPAEAASFTALHNDYRNADSKLVYVNRTIIHSSHHYRHFLSQALNAGSPHQIIHVGRPEHEAIPLTLDIFPEAVQFHLDKAIGYTGPAAVFIASNLAIELHQKSLALDNIHTHIQTRLTCQQPSPKVLILVHGLEKQCIAVLLDMGMSGRELS</sequence>
<accession>A0A1V0M4C3</accession>
<evidence type="ECO:0008006" key="4">
    <source>
        <dbReference type="Google" id="ProtNLM"/>
    </source>
</evidence>
<reference evidence="1" key="1">
    <citation type="journal article" date="2017" name="J. Invertebr. Pathol.">
        <title>Identification and bacterial characteristics of Xenorhabdus hominickii ANU101 from an entomopathogenic nematode, Steinernema monticolum.</title>
        <authorList>
            <person name="Park Y."/>
            <person name="Kang S."/>
            <person name="Sadekuzzaman M."/>
            <person name="Kim H."/>
            <person name="Jung J.K."/>
            <person name="Kim Y."/>
        </authorList>
    </citation>
    <scope>NUCLEOTIDE SEQUENCE</scope>
    <source>
        <strain evidence="1">ANU101</strain>
        <plasmid evidence="1">unnamed2</plasmid>
    </source>
</reference>
<dbReference type="Proteomes" id="UP000225433">
    <property type="component" value="Unassembled WGS sequence"/>
</dbReference>
<dbReference type="InterPro" id="IPR016039">
    <property type="entry name" value="Thiolase-like"/>
</dbReference>
<dbReference type="AlphaFoldDB" id="A0A1V0M4C3"/>
<reference evidence="2 3" key="2">
    <citation type="journal article" date="2017" name="Nat. Microbiol.">
        <title>Natural product diversity associated with the nematode symbionts Photorhabdus and Xenorhabdus.</title>
        <authorList>
            <person name="Tobias N.J."/>
            <person name="Wolff H."/>
            <person name="Djahanschiri B."/>
            <person name="Grundmann F."/>
            <person name="Kronenwerth M."/>
            <person name="Shi Y.M."/>
            <person name="Simonyi S."/>
            <person name="Grun P."/>
            <person name="Shapiro-Ilan D."/>
            <person name="Pidot S.J."/>
            <person name="Stinear T.P."/>
            <person name="Ebersberger I."/>
            <person name="Bode H.B."/>
        </authorList>
    </citation>
    <scope>NUCLEOTIDE SEQUENCE [LARGE SCALE GENOMIC DNA]</scope>
    <source>
        <strain evidence="2 3">DSM 17903</strain>
    </source>
</reference>
<dbReference type="RefSeq" id="WP_099140048.1">
    <property type="nucleotide sequence ID" value="NZ_CAWNQJ010000041.1"/>
</dbReference>
<gene>
    <name evidence="2" type="ORF">Xhom_04864</name>
</gene>
<evidence type="ECO:0000313" key="2">
    <source>
        <dbReference type="EMBL" id="PHM51666.1"/>
    </source>
</evidence>
<evidence type="ECO:0000313" key="1">
    <source>
        <dbReference type="EMBL" id="ARD69715.1"/>
    </source>
</evidence>
<protein>
    <recommendedName>
        <fullName evidence="4">Beta-ketoacyl synthase N-terminal domain-containing protein</fullName>
    </recommendedName>
</protein>
<proteinExistence type="predicted"/>
<dbReference type="EMBL" id="KX517799">
    <property type="protein sequence ID" value="ARD69715.1"/>
    <property type="molecule type" value="Genomic_DNA"/>
</dbReference>
<dbReference type="EMBL" id="NJAI01000015">
    <property type="protein sequence ID" value="PHM51666.1"/>
    <property type="molecule type" value="Genomic_DNA"/>
</dbReference>
<dbReference type="Gene3D" id="3.40.47.10">
    <property type="match status" value="1"/>
</dbReference>
<keyword evidence="1" id="KW-0614">Plasmid</keyword>
<dbReference type="GO" id="GO:0016746">
    <property type="term" value="F:acyltransferase activity"/>
    <property type="evidence" value="ECO:0007669"/>
    <property type="project" value="InterPro"/>
</dbReference>
<name>A0A1V0M4C3_XENHO</name>
<evidence type="ECO:0000313" key="3">
    <source>
        <dbReference type="Proteomes" id="UP000225433"/>
    </source>
</evidence>
<geneLocation type="plasmid" evidence="1">
    <name>unnamed2</name>
</geneLocation>
<dbReference type="SUPFAM" id="SSF53901">
    <property type="entry name" value="Thiolase-like"/>
    <property type="match status" value="1"/>
</dbReference>
<organism evidence="1">
    <name type="scientific">Xenorhabdus hominickii</name>
    <dbReference type="NCBI Taxonomy" id="351679"/>
    <lineage>
        <taxon>Bacteria</taxon>
        <taxon>Pseudomonadati</taxon>
        <taxon>Pseudomonadota</taxon>
        <taxon>Gammaproteobacteria</taxon>
        <taxon>Enterobacterales</taxon>
        <taxon>Morganellaceae</taxon>
        <taxon>Xenorhabdus</taxon>
    </lineage>
</organism>